<feature type="chain" id="PRO_5037843305" description="Lipoprotein" evidence="1">
    <location>
        <begin position="24"/>
        <end position="226"/>
    </location>
</feature>
<gene>
    <name evidence="2" type="ORF">LAD73_01460</name>
</gene>
<dbReference type="PROSITE" id="PS51257">
    <property type="entry name" value="PROKAR_LIPOPROTEIN"/>
    <property type="match status" value="1"/>
</dbReference>
<name>A0A953NGR5_9MOLU</name>
<keyword evidence="1" id="KW-0732">Signal</keyword>
<evidence type="ECO:0000313" key="3">
    <source>
        <dbReference type="Proteomes" id="UP000772186"/>
    </source>
</evidence>
<evidence type="ECO:0000313" key="2">
    <source>
        <dbReference type="EMBL" id="MBZ4195386.1"/>
    </source>
</evidence>
<dbReference type="EMBL" id="JAIQBY010000009">
    <property type="protein sequence ID" value="MBZ4195386.1"/>
    <property type="molecule type" value="Genomic_DNA"/>
</dbReference>
<protein>
    <recommendedName>
        <fullName evidence="4">Lipoprotein</fullName>
    </recommendedName>
</protein>
<evidence type="ECO:0000256" key="1">
    <source>
        <dbReference type="SAM" id="SignalP"/>
    </source>
</evidence>
<evidence type="ECO:0008006" key="4">
    <source>
        <dbReference type="Google" id="ProtNLM"/>
    </source>
</evidence>
<comment type="caution">
    <text evidence="2">The sequence shown here is derived from an EMBL/GenBank/DDBJ whole genome shotgun (WGS) entry which is preliminary data.</text>
</comment>
<accession>A0A953NGR5</accession>
<dbReference type="AlphaFoldDB" id="A0A953NGR5"/>
<dbReference type="Proteomes" id="UP000772186">
    <property type="component" value="Unassembled WGS sequence"/>
</dbReference>
<feature type="signal peptide" evidence="1">
    <location>
        <begin position="1"/>
        <end position="23"/>
    </location>
</feature>
<proteinExistence type="predicted"/>
<organism evidence="2 3">
    <name type="scientific">Mycoplasma tauri</name>
    <dbReference type="NCBI Taxonomy" id="547987"/>
    <lineage>
        <taxon>Bacteria</taxon>
        <taxon>Bacillati</taxon>
        <taxon>Mycoplasmatota</taxon>
        <taxon>Mollicutes</taxon>
        <taxon>Mycoplasmataceae</taxon>
        <taxon>Mycoplasma</taxon>
    </lineage>
</organism>
<dbReference type="RefSeq" id="WP_223644562.1">
    <property type="nucleotide sequence ID" value="NZ_JAIQBY010000009.1"/>
</dbReference>
<reference evidence="2 3" key="1">
    <citation type="submission" date="2021-09" db="EMBL/GenBank/DDBJ databases">
        <title>WGS of Mycoplasma sp. Zaradi2 strains.</title>
        <authorList>
            <person name="Spergser J."/>
        </authorList>
    </citation>
    <scope>NUCLEOTIDE SEQUENCE [LARGE SCALE GENOMIC DNA]</scope>
    <source>
        <strain evidence="2 3">1331</strain>
    </source>
</reference>
<keyword evidence="3" id="KW-1185">Reference proteome</keyword>
<sequence>MKRTKRTFFVLSSCLAISLPIVATVSCGEDNFTRIGNELSFRNMGVLTHSELNNALAKQPYKKDEFTIYYPSDSELIQEAKIIEKFLTSEGINKDRYRESYETFVNKEYANGKSPSLKDFTNDYLWGRGLIKIDGHPSVMNHPELDISINDFRHTGAANQVVFRLDNKKNKDISDLFDYGKPFRIELNNKLKEIDPINHTHMTLDILKNNKENLEVMLLSNESKRW</sequence>